<feature type="transmembrane region" description="Helical" evidence="8">
    <location>
        <begin position="217"/>
        <end position="236"/>
    </location>
</feature>
<name>A0AAV7S8U0_PLEWA</name>
<evidence type="ECO:0000313" key="11">
    <source>
        <dbReference type="Proteomes" id="UP001066276"/>
    </source>
</evidence>
<keyword evidence="4 9" id="KW-0732">Signal</keyword>
<evidence type="ECO:0000256" key="3">
    <source>
        <dbReference type="ARBA" id="ARBA00022692"/>
    </source>
</evidence>
<feature type="chain" id="PRO_5043832356" description="Nuclear envelope integral membrane protein 1" evidence="9">
    <location>
        <begin position="44"/>
        <end position="385"/>
    </location>
</feature>
<dbReference type="GO" id="GO:0005637">
    <property type="term" value="C:nuclear inner membrane"/>
    <property type="evidence" value="ECO:0007669"/>
    <property type="project" value="UniProtKB-SubCell"/>
</dbReference>
<dbReference type="PANTHER" id="PTHR13598:SF2">
    <property type="entry name" value="NUCLEAR ENVELOPE INTEGRAL MEMBRANE PROTEIN 1"/>
    <property type="match status" value="1"/>
</dbReference>
<dbReference type="PANTHER" id="PTHR13598">
    <property type="entry name" value="AT07567P-RELATED"/>
    <property type="match status" value="1"/>
</dbReference>
<proteinExistence type="inferred from homology"/>
<reference evidence="10" key="1">
    <citation type="journal article" date="2022" name="bioRxiv">
        <title>Sequencing and chromosome-scale assembly of the giantPleurodeles waltlgenome.</title>
        <authorList>
            <person name="Brown T."/>
            <person name="Elewa A."/>
            <person name="Iarovenko S."/>
            <person name="Subramanian E."/>
            <person name="Araus A.J."/>
            <person name="Petzold A."/>
            <person name="Susuki M."/>
            <person name="Suzuki K.-i.T."/>
            <person name="Hayashi T."/>
            <person name="Toyoda A."/>
            <person name="Oliveira C."/>
            <person name="Osipova E."/>
            <person name="Leigh N.D."/>
            <person name="Simon A."/>
            <person name="Yun M.H."/>
        </authorList>
    </citation>
    <scope>NUCLEOTIDE SEQUENCE</scope>
    <source>
        <strain evidence="10">20211129_DDA</strain>
        <tissue evidence="10">Liver</tissue>
    </source>
</reference>
<feature type="signal peptide" evidence="9">
    <location>
        <begin position="1"/>
        <end position="43"/>
    </location>
</feature>
<keyword evidence="3 8" id="KW-0812">Transmembrane</keyword>
<evidence type="ECO:0000256" key="5">
    <source>
        <dbReference type="ARBA" id="ARBA00022989"/>
    </source>
</evidence>
<dbReference type="EMBL" id="JANPWB010000008">
    <property type="protein sequence ID" value="KAJ1160372.1"/>
    <property type="molecule type" value="Genomic_DNA"/>
</dbReference>
<evidence type="ECO:0000256" key="9">
    <source>
        <dbReference type="SAM" id="SignalP"/>
    </source>
</evidence>
<accession>A0AAV7S8U0</accession>
<organism evidence="10 11">
    <name type="scientific">Pleurodeles waltl</name>
    <name type="common">Iberian ribbed newt</name>
    <dbReference type="NCBI Taxonomy" id="8319"/>
    <lineage>
        <taxon>Eukaryota</taxon>
        <taxon>Metazoa</taxon>
        <taxon>Chordata</taxon>
        <taxon>Craniata</taxon>
        <taxon>Vertebrata</taxon>
        <taxon>Euteleostomi</taxon>
        <taxon>Amphibia</taxon>
        <taxon>Batrachia</taxon>
        <taxon>Caudata</taxon>
        <taxon>Salamandroidea</taxon>
        <taxon>Salamandridae</taxon>
        <taxon>Pleurodelinae</taxon>
        <taxon>Pleurodeles</taxon>
    </lineage>
</organism>
<feature type="transmembrane region" description="Helical" evidence="8">
    <location>
        <begin position="248"/>
        <end position="269"/>
    </location>
</feature>
<evidence type="ECO:0000256" key="1">
    <source>
        <dbReference type="ARBA" id="ARBA00004575"/>
    </source>
</evidence>
<feature type="transmembrane region" description="Helical" evidence="8">
    <location>
        <begin position="162"/>
        <end position="179"/>
    </location>
</feature>
<comment type="caution">
    <text evidence="10">The sequence shown here is derived from an EMBL/GenBank/DDBJ whole genome shotgun (WGS) entry which is preliminary data.</text>
</comment>
<evidence type="ECO:0008006" key="12">
    <source>
        <dbReference type="Google" id="ProtNLM"/>
    </source>
</evidence>
<comment type="subcellular location">
    <subcellularLocation>
        <location evidence="1">Nucleus inner membrane</location>
        <topology evidence="1">Multi-pass membrane protein</topology>
        <orientation evidence="1">Nucleoplasmic side</orientation>
    </subcellularLocation>
</comment>
<keyword evidence="5 8" id="KW-1133">Transmembrane helix</keyword>
<evidence type="ECO:0000256" key="2">
    <source>
        <dbReference type="ARBA" id="ARBA00005748"/>
    </source>
</evidence>
<dbReference type="Pfam" id="PF10225">
    <property type="entry name" value="NEMP"/>
    <property type="match status" value="1"/>
</dbReference>
<keyword evidence="6 8" id="KW-0472">Membrane</keyword>
<sequence length="385" mass="45413">MAGPMKMEAGAWAYSRRRERPRMGLRALSLLPMLLVFCDWCSAESQKEVIQLLENRMYSRNESQYFCYKNTFLPKWNDIWTKMQIRVNSSRMIRVTLVDSEEKLKELEEFNFWTFIYSFLKEQLNDTYINVDLYSNETCIAVHLDDREGTYSVLLFRRSDPYLFLVFLMGLLLFFYGDVLSRSQLFYYSTGMSVGMVASLLILIFMMSKLMPKKNAFYALLLSGWSISLYVIQLFLRNLRDICKEYWQYLLGYMILVGFVSFAICYKYGPLENERSINLLSWALQLIGMLMMFLGIQIRHVALTLMIIAFCTKHLEYPVQWALTTYRAVKKVTAKPSPPRLLTEEEYRKQGEIETRRALEDLRGYCSSPEFSVWKAVSRIKSPKR</sequence>
<feature type="transmembrane region" description="Helical" evidence="8">
    <location>
        <begin position="186"/>
        <end position="205"/>
    </location>
</feature>
<keyword evidence="7" id="KW-0539">Nucleus</keyword>
<evidence type="ECO:0000313" key="10">
    <source>
        <dbReference type="EMBL" id="KAJ1160372.1"/>
    </source>
</evidence>
<protein>
    <recommendedName>
        <fullName evidence="12">Nuclear envelope integral membrane protein 1</fullName>
    </recommendedName>
</protein>
<dbReference type="InterPro" id="IPR019358">
    <property type="entry name" value="NEMP_fam"/>
</dbReference>
<keyword evidence="11" id="KW-1185">Reference proteome</keyword>
<evidence type="ECO:0000256" key="8">
    <source>
        <dbReference type="SAM" id="Phobius"/>
    </source>
</evidence>
<dbReference type="AlphaFoldDB" id="A0AAV7S8U0"/>
<dbReference type="Proteomes" id="UP001066276">
    <property type="component" value="Chromosome 4_2"/>
</dbReference>
<evidence type="ECO:0000256" key="4">
    <source>
        <dbReference type="ARBA" id="ARBA00022729"/>
    </source>
</evidence>
<evidence type="ECO:0000256" key="7">
    <source>
        <dbReference type="ARBA" id="ARBA00023242"/>
    </source>
</evidence>
<gene>
    <name evidence="10" type="ORF">NDU88_000874</name>
</gene>
<comment type="similarity">
    <text evidence="2">Belongs to the NEMP family.</text>
</comment>
<evidence type="ECO:0000256" key="6">
    <source>
        <dbReference type="ARBA" id="ARBA00023136"/>
    </source>
</evidence>
<feature type="transmembrane region" description="Helical" evidence="8">
    <location>
        <begin position="275"/>
        <end position="296"/>
    </location>
</feature>